<evidence type="ECO:0000313" key="3">
    <source>
        <dbReference type="Proteomes" id="UP000054995"/>
    </source>
</evidence>
<sequence length="62" mass="7373">MYDSPHDNYMTLISLICFVQMKLSIQVLLKRKKAFFNSKLLCTATCCRMTIDRLVHCLYYFV</sequence>
<evidence type="ECO:0000256" key="1">
    <source>
        <dbReference type="SAM" id="Phobius"/>
    </source>
</evidence>
<comment type="caution">
    <text evidence="2">The sequence shown here is derived from an EMBL/GenBank/DDBJ whole genome shotgun (WGS) entry which is preliminary data.</text>
</comment>
<evidence type="ECO:0000313" key="2">
    <source>
        <dbReference type="EMBL" id="KRY89773.1"/>
    </source>
</evidence>
<keyword evidence="3" id="KW-1185">Reference proteome</keyword>
<protein>
    <submittedName>
        <fullName evidence="2">Uncharacterized protein</fullName>
    </submittedName>
</protein>
<feature type="transmembrane region" description="Helical" evidence="1">
    <location>
        <begin position="12"/>
        <end position="29"/>
    </location>
</feature>
<keyword evidence="1" id="KW-0812">Transmembrane</keyword>
<organism evidence="2 3">
    <name type="scientific">Trichinella pseudospiralis</name>
    <name type="common">Parasitic roundworm</name>
    <dbReference type="NCBI Taxonomy" id="6337"/>
    <lineage>
        <taxon>Eukaryota</taxon>
        <taxon>Metazoa</taxon>
        <taxon>Ecdysozoa</taxon>
        <taxon>Nematoda</taxon>
        <taxon>Enoplea</taxon>
        <taxon>Dorylaimia</taxon>
        <taxon>Trichinellida</taxon>
        <taxon>Trichinellidae</taxon>
        <taxon>Trichinella</taxon>
    </lineage>
</organism>
<proteinExistence type="predicted"/>
<name>A0A0V1FUS2_TRIPS</name>
<dbReference type="AlphaFoldDB" id="A0A0V1FUS2"/>
<gene>
    <name evidence="2" type="ORF">T4D_207</name>
</gene>
<keyword evidence="1" id="KW-0472">Membrane</keyword>
<accession>A0A0V1FUS2</accession>
<dbReference type="Proteomes" id="UP000054995">
    <property type="component" value="Unassembled WGS sequence"/>
</dbReference>
<dbReference type="EMBL" id="JYDT01000028">
    <property type="protein sequence ID" value="KRY89773.1"/>
    <property type="molecule type" value="Genomic_DNA"/>
</dbReference>
<keyword evidence="1" id="KW-1133">Transmembrane helix</keyword>
<reference evidence="2 3" key="1">
    <citation type="submission" date="2015-01" db="EMBL/GenBank/DDBJ databases">
        <title>Evolution of Trichinella species and genotypes.</title>
        <authorList>
            <person name="Korhonen P.K."/>
            <person name="Edoardo P."/>
            <person name="Giuseppe L.R."/>
            <person name="Gasser R.B."/>
        </authorList>
    </citation>
    <scope>NUCLEOTIDE SEQUENCE [LARGE SCALE GENOMIC DNA]</scope>
    <source>
        <strain evidence="2">ISS470</strain>
    </source>
</reference>